<organism evidence="1 2">
    <name type="scientific">Corynebacterium hylobatis</name>
    <dbReference type="NCBI Taxonomy" id="1859290"/>
    <lineage>
        <taxon>Bacteria</taxon>
        <taxon>Bacillati</taxon>
        <taxon>Actinomycetota</taxon>
        <taxon>Actinomycetes</taxon>
        <taxon>Mycobacteriales</taxon>
        <taxon>Corynebacteriaceae</taxon>
        <taxon>Corynebacterium</taxon>
    </lineage>
</organism>
<evidence type="ECO:0000313" key="1">
    <source>
        <dbReference type="EMBL" id="RSZ61250.1"/>
    </source>
</evidence>
<reference evidence="1 2" key="1">
    <citation type="submission" date="2018-12" db="EMBL/GenBank/DDBJ databases">
        <title>YIM 101343 draft genome.</title>
        <authorList>
            <person name="Chen X."/>
        </authorList>
    </citation>
    <scope>NUCLEOTIDE SEQUENCE [LARGE SCALE GENOMIC DNA]</scope>
    <source>
        <strain evidence="1 2">YIM 101343</strain>
    </source>
</reference>
<evidence type="ECO:0000313" key="2">
    <source>
        <dbReference type="Proteomes" id="UP000274907"/>
    </source>
</evidence>
<dbReference type="AlphaFoldDB" id="A0A430HUI4"/>
<keyword evidence="2" id="KW-1185">Reference proteome</keyword>
<comment type="caution">
    <text evidence="1">The sequence shown here is derived from an EMBL/GenBank/DDBJ whole genome shotgun (WGS) entry which is preliminary data.</text>
</comment>
<proteinExistence type="predicted"/>
<dbReference type="OrthoDB" id="4412419at2"/>
<name>A0A430HUI4_9CORY</name>
<dbReference type="RefSeq" id="WP_126121995.1">
    <property type="nucleotide sequence ID" value="NZ_RXHJ01000027.1"/>
</dbReference>
<sequence>MNPGEQYGEVCYSGTPDQWPNFVNPATGCGAVLNPNYVEPAAEPYIVECLFGTPGPTLMSDGTTQYTDYCYQQGTSHPGYVDEGTITDRFWACMEAGGTAETCRQ</sequence>
<protein>
    <submittedName>
        <fullName evidence="1">Uncharacterized protein</fullName>
    </submittedName>
</protein>
<dbReference type="EMBL" id="RXHJ01000027">
    <property type="protein sequence ID" value="RSZ61250.1"/>
    <property type="molecule type" value="Genomic_DNA"/>
</dbReference>
<accession>A0A430HUI4</accession>
<gene>
    <name evidence="1" type="ORF">EAH68_14205</name>
</gene>
<dbReference type="Proteomes" id="UP000274907">
    <property type="component" value="Unassembled WGS sequence"/>
</dbReference>